<reference evidence="1 2" key="1">
    <citation type="journal article" date="2012" name="BMC Genomics">
        <title>Comparative genomics of Brachyspira pilosicoli strains: genome rearrangements, reductions and correlation of genetic compliment with phenotypic diversity.</title>
        <authorList>
            <person name="Mappley L.J."/>
            <person name="Black M.L."/>
            <person name="Abuoun M."/>
            <person name="Darby A.C."/>
            <person name="Woodward M.J."/>
            <person name="Parkhill J."/>
            <person name="Turner A.K."/>
            <person name="Bellgard M.I."/>
            <person name="La T."/>
            <person name="Phillips N.D."/>
            <person name="La Ragione R.M."/>
            <person name="Hampson D.J."/>
        </authorList>
    </citation>
    <scope>NUCLEOTIDE SEQUENCE [LARGE SCALE GENOMIC DNA]</scope>
    <source>
        <strain evidence="1">B2904</strain>
    </source>
</reference>
<dbReference type="RefSeq" id="WP_014935172.1">
    <property type="nucleotide sequence ID" value="NC_018607.1"/>
</dbReference>
<evidence type="ECO:0000313" key="2">
    <source>
        <dbReference type="Proteomes" id="UP000007346"/>
    </source>
</evidence>
<accession>J9UR18</accession>
<dbReference type="KEGG" id="bpj:B2904_orf176"/>
<dbReference type="HOGENOM" id="CLU_1060370_0_0_12"/>
<dbReference type="AlphaFoldDB" id="J9UR18"/>
<organism evidence="1 2">
    <name type="scientific">Brachyspira pilosicoli B2904</name>
    <dbReference type="NCBI Taxonomy" id="1133568"/>
    <lineage>
        <taxon>Bacteria</taxon>
        <taxon>Pseudomonadati</taxon>
        <taxon>Spirochaetota</taxon>
        <taxon>Spirochaetia</taxon>
        <taxon>Brachyspirales</taxon>
        <taxon>Brachyspiraceae</taxon>
        <taxon>Brachyspira</taxon>
    </lineage>
</organism>
<dbReference type="EMBL" id="CP003490">
    <property type="protein sequence ID" value="AFR69533.1"/>
    <property type="molecule type" value="Genomic_DNA"/>
</dbReference>
<proteinExistence type="predicted"/>
<dbReference type="Pfam" id="PF13730">
    <property type="entry name" value="HTH_36"/>
    <property type="match status" value="1"/>
</dbReference>
<dbReference type="Proteomes" id="UP000007346">
    <property type="component" value="Chromosome"/>
</dbReference>
<protein>
    <submittedName>
        <fullName evidence="1">Phage protein</fullName>
    </submittedName>
</protein>
<sequence>MSEYIQKNYYAIIPANVRYDKRLTLLSRLLYGEITALCNEKGYCWASNSYFAELYEVNNKTISRAVQQLEECGHIKCVYDKTQQNNDKRKIFIEYRQKCPDGRDKNVQHNNTYNNTNNNTASVCETHTHENKNEVDILLNSTEFQSFEDFERAYVFWFTKLTGKPITLLNQTVSARGENFEKLDWLKKNFEARRVHAGIAIFETLEYIAQDKTCIDNYRFRASSYLDGIISRLVDAKLAKSDPVSSEGKGLYKNPSFDYFKY</sequence>
<name>J9UR18_BRAPL</name>
<gene>
    <name evidence="1" type="ORF">B2904_orf176</name>
</gene>
<dbReference type="PATRIC" id="fig|1133568.3.peg.174"/>
<evidence type="ECO:0000313" key="1">
    <source>
        <dbReference type="EMBL" id="AFR69533.1"/>
    </source>
</evidence>